<sequence>MEQQRLRSNAFYQQEAARRNATPMGLHPALRPLAQEETSSPLDALSKYATDRFENERASQVTTMTPFLNSGTERVTVTAPHHSSPELKLVPHGREKALPTTRGFIEEQREHTAWNASGRADERTPVFQYTPKPPSGFESESEQSHAVP</sequence>
<evidence type="ECO:0000313" key="2">
    <source>
        <dbReference type="Proteomes" id="UP001320706"/>
    </source>
</evidence>
<keyword evidence="2" id="KW-1185">Reference proteome</keyword>
<proteinExistence type="predicted"/>
<comment type="caution">
    <text evidence="1">The sequence shown here is derived from an EMBL/GenBank/DDBJ whole genome shotgun (WGS) entry which is preliminary data.</text>
</comment>
<reference evidence="1" key="1">
    <citation type="submission" date="2024-02" db="EMBL/GenBank/DDBJ databases">
        <title>Metagenome Assembled Genome of Zalaria obscura JY119.</title>
        <authorList>
            <person name="Vighnesh L."/>
            <person name="Jagadeeshwari U."/>
            <person name="Venkata Ramana C."/>
            <person name="Sasikala C."/>
        </authorList>
    </citation>
    <scope>NUCLEOTIDE SEQUENCE</scope>
    <source>
        <strain evidence="1">JY119</strain>
    </source>
</reference>
<name>A0ACC3S999_9PEZI</name>
<evidence type="ECO:0000313" key="1">
    <source>
        <dbReference type="EMBL" id="KAK8202162.1"/>
    </source>
</evidence>
<protein>
    <submittedName>
        <fullName evidence="1">Uncharacterized protein</fullName>
    </submittedName>
</protein>
<organism evidence="1 2">
    <name type="scientific">Zalaria obscura</name>
    <dbReference type="NCBI Taxonomy" id="2024903"/>
    <lineage>
        <taxon>Eukaryota</taxon>
        <taxon>Fungi</taxon>
        <taxon>Dikarya</taxon>
        <taxon>Ascomycota</taxon>
        <taxon>Pezizomycotina</taxon>
        <taxon>Dothideomycetes</taxon>
        <taxon>Dothideomycetidae</taxon>
        <taxon>Dothideales</taxon>
        <taxon>Zalariaceae</taxon>
        <taxon>Zalaria</taxon>
    </lineage>
</organism>
<gene>
    <name evidence="1" type="ORF">M8818_005688</name>
</gene>
<accession>A0ACC3S999</accession>
<dbReference type="Proteomes" id="UP001320706">
    <property type="component" value="Unassembled WGS sequence"/>
</dbReference>
<dbReference type="EMBL" id="JAMKPW020000033">
    <property type="protein sequence ID" value="KAK8202162.1"/>
    <property type="molecule type" value="Genomic_DNA"/>
</dbReference>